<evidence type="ECO:0000313" key="1">
    <source>
        <dbReference type="EMBL" id="KAI3684513.1"/>
    </source>
</evidence>
<protein>
    <submittedName>
        <fullName evidence="1">Uncharacterized protein</fullName>
    </submittedName>
</protein>
<gene>
    <name evidence="1" type="ORF">L6452_33737</name>
</gene>
<accession>A0ACB8YH82</accession>
<name>A0ACB8YH82_ARCLA</name>
<reference evidence="1 2" key="2">
    <citation type="journal article" date="2022" name="Mol. Ecol. Resour.">
        <title>The genomes of chicory, endive, great burdock and yacon provide insights into Asteraceae paleo-polyploidization history and plant inulin production.</title>
        <authorList>
            <person name="Fan W."/>
            <person name="Wang S."/>
            <person name="Wang H."/>
            <person name="Wang A."/>
            <person name="Jiang F."/>
            <person name="Liu H."/>
            <person name="Zhao H."/>
            <person name="Xu D."/>
            <person name="Zhang Y."/>
        </authorList>
    </citation>
    <scope>NUCLEOTIDE SEQUENCE [LARGE SCALE GENOMIC DNA]</scope>
    <source>
        <strain evidence="2">cv. Niubang</strain>
    </source>
</reference>
<proteinExistence type="predicted"/>
<comment type="caution">
    <text evidence="1">The sequence shown here is derived from an EMBL/GenBank/DDBJ whole genome shotgun (WGS) entry which is preliminary data.</text>
</comment>
<dbReference type="Proteomes" id="UP001055879">
    <property type="component" value="Linkage Group LG12"/>
</dbReference>
<keyword evidence="2" id="KW-1185">Reference proteome</keyword>
<reference evidence="2" key="1">
    <citation type="journal article" date="2022" name="Mol. Ecol. Resour.">
        <title>The genomes of chicory, endive, great burdock and yacon provide insights into Asteraceae palaeo-polyploidization history and plant inulin production.</title>
        <authorList>
            <person name="Fan W."/>
            <person name="Wang S."/>
            <person name="Wang H."/>
            <person name="Wang A."/>
            <person name="Jiang F."/>
            <person name="Liu H."/>
            <person name="Zhao H."/>
            <person name="Xu D."/>
            <person name="Zhang Y."/>
        </authorList>
    </citation>
    <scope>NUCLEOTIDE SEQUENCE [LARGE SCALE GENOMIC DNA]</scope>
    <source>
        <strain evidence="2">cv. Niubang</strain>
    </source>
</reference>
<sequence>MLFGFHCDLSLALYTIIGAFFPQYFLSLFNRRIYAPAVVFRHRPPPFPYRRRSVTHTSIFFSSRCMTSQNQILFDF</sequence>
<evidence type="ECO:0000313" key="2">
    <source>
        <dbReference type="Proteomes" id="UP001055879"/>
    </source>
</evidence>
<dbReference type="EMBL" id="CM042058">
    <property type="protein sequence ID" value="KAI3684513.1"/>
    <property type="molecule type" value="Genomic_DNA"/>
</dbReference>
<organism evidence="1 2">
    <name type="scientific">Arctium lappa</name>
    <name type="common">Greater burdock</name>
    <name type="synonym">Lappa major</name>
    <dbReference type="NCBI Taxonomy" id="4217"/>
    <lineage>
        <taxon>Eukaryota</taxon>
        <taxon>Viridiplantae</taxon>
        <taxon>Streptophyta</taxon>
        <taxon>Embryophyta</taxon>
        <taxon>Tracheophyta</taxon>
        <taxon>Spermatophyta</taxon>
        <taxon>Magnoliopsida</taxon>
        <taxon>eudicotyledons</taxon>
        <taxon>Gunneridae</taxon>
        <taxon>Pentapetalae</taxon>
        <taxon>asterids</taxon>
        <taxon>campanulids</taxon>
        <taxon>Asterales</taxon>
        <taxon>Asteraceae</taxon>
        <taxon>Carduoideae</taxon>
        <taxon>Cardueae</taxon>
        <taxon>Arctiinae</taxon>
        <taxon>Arctium</taxon>
    </lineage>
</organism>